<reference evidence="1 2" key="1">
    <citation type="submission" date="2012-06" db="EMBL/GenBank/DDBJ databases">
        <title>Complete sequence of Sulfurospirillum barnesii SES-3.</title>
        <authorList>
            <consortium name="US DOE Joint Genome Institute"/>
            <person name="Lucas S."/>
            <person name="Han J."/>
            <person name="Lapidus A."/>
            <person name="Cheng J.-F."/>
            <person name="Goodwin L."/>
            <person name="Pitluck S."/>
            <person name="Peters L."/>
            <person name="Ovchinnikova G."/>
            <person name="Lu M."/>
            <person name="Detter J.C."/>
            <person name="Han C."/>
            <person name="Tapia R."/>
            <person name="Land M."/>
            <person name="Hauser L."/>
            <person name="Kyrpides N."/>
            <person name="Ivanova N."/>
            <person name="Pagani I."/>
            <person name="Stolz J."/>
            <person name="Arkin A."/>
            <person name="Dehal P."/>
            <person name="Oremland R."/>
            <person name="Saltikov C."/>
            <person name="Basu P."/>
            <person name="Hollibaugh J."/>
            <person name="Newman D."/>
            <person name="Stolyar S."/>
            <person name="Hazen T."/>
            <person name="Woyke T."/>
        </authorList>
    </citation>
    <scope>NUCLEOTIDE SEQUENCE [LARGE SCALE GENOMIC DNA]</scope>
    <source>
        <strain evidence="2">ATCC 700032 / DSM 10660 / SES-3</strain>
    </source>
</reference>
<dbReference type="AlphaFoldDB" id="I3Y0A1"/>
<keyword evidence="2" id="KW-1185">Reference proteome</keyword>
<dbReference type="KEGG" id="sba:Sulba_2356"/>
<gene>
    <name evidence="1" type="ordered locus">Sulba_2356</name>
</gene>
<dbReference type="RefSeq" id="WP_014770488.1">
    <property type="nucleotide sequence ID" value="NC_018002.1"/>
</dbReference>
<accession>I3Y0A1</accession>
<name>I3Y0A1_SULBS</name>
<dbReference type="HOGENOM" id="CLU_2884280_0_0_7"/>
<protein>
    <submittedName>
        <fullName evidence="1">Uncharacterized protein</fullName>
    </submittedName>
</protein>
<dbReference type="PATRIC" id="fig|760154.4.peg.2351"/>
<sequence>MLSITVGIIFILTTYILRKCIRDLYVFQSEIPSSPKSNENNDSFNYEAIQNALETKPNKDTQI</sequence>
<evidence type="ECO:0000313" key="2">
    <source>
        <dbReference type="Proteomes" id="UP000006176"/>
    </source>
</evidence>
<dbReference type="STRING" id="760154.Sulba_2356"/>
<dbReference type="Proteomes" id="UP000006176">
    <property type="component" value="Chromosome"/>
</dbReference>
<evidence type="ECO:0000313" key="1">
    <source>
        <dbReference type="EMBL" id="AFL69625.1"/>
    </source>
</evidence>
<organism evidence="1 2">
    <name type="scientific">Sulfurospirillum barnesii (strain ATCC 700032 / DSM 10660 / SES-3)</name>
    <dbReference type="NCBI Taxonomy" id="760154"/>
    <lineage>
        <taxon>Bacteria</taxon>
        <taxon>Pseudomonadati</taxon>
        <taxon>Campylobacterota</taxon>
        <taxon>Epsilonproteobacteria</taxon>
        <taxon>Campylobacterales</taxon>
        <taxon>Sulfurospirillaceae</taxon>
        <taxon>Sulfurospirillum</taxon>
    </lineage>
</organism>
<proteinExistence type="predicted"/>
<dbReference type="EMBL" id="CP003333">
    <property type="protein sequence ID" value="AFL69625.1"/>
    <property type="molecule type" value="Genomic_DNA"/>
</dbReference>